<evidence type="ECO:0000313" key="2">
    <source>
        <dbReference type="EMBL" id="MQS04784.1"/>
    </source>
</evidence>
<dbReference type="AlphaFoldDB" id="A0A5P0YWX1"/>
<reference evidence="2 3" key="1">
    <citation type="submission" date="2019-10" db="EMBL/GenBank/DDBJ databases">
        <title>Streptomyces sp. nov., a novel actinobacterium isolated from alkaline environment.</title>
        <authorList>
            <person name="Golinska P."/>
        </authorList>
    </citation>
    <scope>NUCLEOTIDE SEQUENCE [LARGE SCALE GENOMIC DNA]</scope>
    <source>
        <strain evidence="2 3">OF1</strain>
    </source>
</reference>
<comment type="caution">
    <text evidence="2">The sequence shown here is derived from an EMBL/GenBank/DDBJ whole genome shotgun (WGS) entry which is preliminary data.</text>
</comment>
<dbReference type="OrthoDB" id="597632at2"/>
<sequence length="167" mass="17304">APAQPAAPAGPDGSTEAEPPPARGTDDEPATPPGRAAPASPAAPAQPRPVMPQQSVRVAQTELGRILVDQSGRTLYGFTKDKDGASNCDADCVAVWPALITPGEVKPGDGVRPGMLRTARQGGDVTQAAYGEWPLYYYVGDTGPGETNGQGLDDEWFVVAPDGKLIR</sequence>
<gene>
    <name evidence="2" type="ORF">FNX44_023525</name>
</gene>
<feature type="compositionally biased region" description="Low complexity" evidence="1">
    <location>
        <begin position="1"/>
        <end position="11"/>
    </location>
</feature>
<dbReference type="Proteomes" id="UP000320857">
    <property type="component" value="Unassembled WGS sequence"/>
</dbReference>
<protein>
    <recommendedName>
        <fullName evidence="4">Lipoprotein</fullName>
    </recommendedName>
</protein>
<dbReference type="PANTHER" id="PTHR39335">
    <property type="entry name" value="BLL4220 PROTEIN"/>
    <property type="match status" value="1"/>
</dbReference>
<evidence type="ECO:0008006" key="4">
    <source>
        <dbReference type="Google" id="ProtNLM"/>
    </source>
</evidence>
<keyword evidence="3" id="KW-1185">Reference proteome</keyword>
<dbReference type="EMBL" id="VJYK02000352">
    <property type="protein sequence ID" value="MQS04784.1"/>
    <property type="molecule type" value="Genomic_DNA"/>
</dbReference>
<name>A0A5P0YWX1_9ACTN</name>
<feature type="region of interest" description="Disordered" evidence="1">
    <location>
        <begin position="1"/>
        <end position="54"/>
    </location>
</feature>
<accession>A0A5P0YWX1</accession>
<evidence type="ECO:0000313" key="3">
    <source>
        <dbReference type="Proteomes" id="UP000320857"/>
    </source>
</evidence>
<feature type="non-terminal residue" evidence="2">
    <location>
        <position position="1"/>
    </location>
</feature>
<dbReference type="Pfam" id="PF03640">
    <property type="entry name" value="Lipoprotein_15"/>
    <property type="match status" value="2"/>
</dbReference>
<dbReference type="RefSeq" id="WP_143650827.1">
    <property type="nucleotide sequence ID" value="NZ_VJYK02000352.1"/>
</dbReference>
<feature type="compositionally biased region" description="Low complexity" evidence="1">
    <location>
        <begin position="33"/>
        <end position="43"/>
    </location>
</feature>
<organism evidence="2 3">
    <name type="scientific">Streptomyces alkaliterrae</name>
    <dbReference type="NCBI Taxonomy" id="2213162"/>
    <lineage>
        <taxon>Bacteria</taxon>
        <taxon>Bacillati</taxon>
        <taxon>Actinomycetota</taxon>
        <taxon>Actinomycetes</taxon>
        <taxon>Kitasatosporales</taxon>
        <taxon>Streptomycetaceae</taxon>
        <taxon>Streptomyces</taxon>
    </lineage>
</organism>
<dbReference type="InterPro" id="IPR005297">
    <property type="entry name" value="Lipoprotein_repeat"/>
</dbReference>
<dbReference type="PANTHER" id="PTHR39335:SF1">
    <property type="entry name" value="BLL4220 PROTEIN"/>
    <property type="match status" value="1"/>
</dbReference>
<proteinExistence type="predicted"/>
<dbReference type="GO" id="GO:0043448">
    <property type="term" value="P:alkane catabolic process"/>
    <property type="evidence" value="ECO:0007669"/>
    <property type="project" value="TreeGrafter"/>
</dbReference>
<evidence type="ECO:0000256" key="1">
    <source>
        <dbReference type="SAM" id="MobiDB-lite"/>
    </source>
</evidence>